<dbReference type="InterPro" id="IPR026395">
    <property type="entry name" value="CshA_fibril"/>
</dbReference>
<dbReference type="Proteomes" id="UP001500141">
    <property type="component" value="Unassembled WGS sequence"/>
</dbReference>
<accession>A0ABP9A1B4</accession>
<feature type="chain" id="PRO_5045038910" description="CshA domain-containing protein" evidence="1">
    <location>
        <begin position="28"/>
        <end position="1393"/>
    </location>
</feature>
<sequence>MIPKLHSILWQSLFLIVFLSTLQNAEAQCSNNFIRPSDSFQVVGWSPRCNNGTDGEIQITNISSTLGQGNFTNQNYSVRILSGPNAPATYPISTNSASITLSGLSSGTYTLDIIDQCGGNSADKTVTLTNPPLNTTLATTTYLLKDKTNNSLYNECGNTLKYRMFITSTTTAGDVICIFTNNQGNTLSFIKTIIRLPQVSNKIEFLDIEIPTTFFNNQDINYSVSNMCGVLSNGTLAFPTTNNIVYGIPSIIDTSNPQNECIVGYNIKVFRDFMTNPITVTVEEAINPGVTPLNFIGEPITPSVVNLLHLNSAPMGMGTEISLGLKYNIDYNITFTDACGLMVTKTMVQTITPFNPTMSCGTDSSIADESGYFDDAALIKYDGVAISSNAVGPLTLSINSGPSNYTTSSGSNNILSSVITQYPYSIAISSPFSNGYISMNGIRTFPPGLYNMTITDACGKTNTFDYNVSCTRNSNISHSLMTCETVTQENIGVKIFIPKGLLGTNATIYKANGNVAIGGIINSGAPFYYTASSSYGTLTINLPNNTEYYFRYGGVTQNGNLTEPIQFGGNGALQRLQGGYLYEYYFKTELSPFQFEAIQACGTSVNMTASGGTAPYTFTVLDASGNAQLFPNQSSASFSGLITGMLYTAKAIDACGREFTQQFQVLPLPIPTFETIIHPNCQNNLGSVTIKDLPTNWTITMNPGNIIFNNTSSSFTINNLAPGNYTFSVQDNITTCTENQLLNITINPQPICPIASNDIANYSLGIPSTVNTLENDITGALVNPTSVSLVTQSNSTNIVSNNNLIINMDIINEGSWTVNTTTGQISFNPLATFNGTPSLIEYNVRDFNGNISNNATITLDFLPIATNDTSYYTPGVPVTISIINNDTLGDLVNPSTISLLPFGNSNQNNSTQVVQLTINNEGNWSIDTNIGTATFTPFSGFTGIPTTQQYTIKDFQGNLSNIATISLNKNCSFQVNCPSFPDTTVACYNDIPTVFQLTEAEFEMLGNGNGNIENTSCGIIEITASNSPFTGCNTNIQRTYQITEYEDTNTNGVRDLNENTILNSIICTQVININDTIPPTFNETLPTNQLVECDAVPAAALLTATDNCGNATVTFNEVRSNGNCANNYTITRTWIASDTCGNIITHTQTINVEDTTPPVFNEDLPSNITIENNNIPAVAILTATDNCGNATITFNETHTDGNCPNNYTITRTWNATDSCGNITTHTQIINIKDTTAPIFNETLPSNSIFECNSIIPTPVILTATDNNGIASVIFEEETTNGNCPGNTIITRKWKAIDACGNENIHIQTITINDTIPPVFDGILPQDQTLDCDNIPVPQTLTASDSCSNVTVTFEEKEIEGGCKSKYQIIRKWTATDTCGNTATHTQTLSRKSI</sequence>
<comment type="caution">
    <text evidence="3">The sequence shown here is derived from an EMBL/GenBank/DDBJ whole genome shotgun (WGS) entry which is preliminary data.</text>
</comment>
<feature type="domain" description="CshA" evidence="2">
    <location>
        <begin position="909"/>
        <end position="958"/>
    </location>
</feature>
<evidence type="ECO:0000256" key="1">
    <source>
        <dbReference type="SAM" id="SignalP"/>
    </source>
</evidence>
<keyword evidence="1" id="KW-0732">Signal</keyword>
<evidence type="ECO:0000259" key="2">
    <source>
        <dbReference type="Pfam" id="PF19076"/>
    </source>
</evidence>
<proteinExistence type="predicted"/>
<reference evidence="4" key="1">
    <citation type="journal article" date="2019" name="Int. J. Syst. Evol. Microbiol.">
        <title>The Global Catalogue of Microorganisms (GCM) 10K type strain sequencing project: providing services to taxonomists for standard genome sequencing and annotation.</title>
        <authorList>
            <consortium name="The Broad Institute Genomics Platform"/>
            <consortium name="The Broad Institute Genome Sequencing Center for Infectious Disease"/>
            <person name="Wu L."/>
            <person name="Ma J."/>
        </authorList>
    </citation>
    <scope>NUCLEOTIDE SEQUENCE [LARGE SCALE GENOMIC DNA]</scope>
    <source>
        <strain evidence="4">JCM 18198</strain>
    </source>
</reference>
<dbReference type="EMBL" id="BAABIP010000018">
    <property type="protein sequence ID" value="GAA4772010.1"/>
    <property type="molecule type" value="Genomic_DNA"/>
</dbReference>
<feature type="signal peptide" evidence="1">
    <location>
        <begin position="1"/>
        <end position="27"/>
    </location>
</feature>
<keyword evidence="4" id="KW-1185">Reference proteome</keyword>
<organism evidence="3 4">
    <name type="scientific">Flavobacterium hankyongi</name>
    <dbReference type="NCBI Taxonomy" id="1176532"/>
    <lineage>
        <taxon>Bacteria</taxon>
        <taxon>Pseudomonadati</taxon>
        <taxon>Bacteroidota</taxon>
        <taxon>Flavobacteriia</taxon>
        <taxon>Flavobacteriales</taxon>
        <taxon>Flavobacteriaceae</taxon>
        <taxon>Flavobacterium</taxon>
    </lineage>
</organism>
<feature type="domain" description="CshA" evidence="2">
    <location>
        <begin position="793"/>
        <end position="852"/>
    </location>
</feature>
<dbReference type="RefSeq" id="WP_264544653.1">
    <property type="nucleotide sequence ID" value="NZ_BAABIP010000018.1"/>
</dbReference>
<name>A0ABP9A1B4_9FLAO</name>
<evidence type="ECO:0000313" key="4">
    <source>
        <dbReference type="Proteomes" id="UP001500141"/>
    </source>
</evidence>
<dbReference type="Pfam" id="PF19076">
    <property type="entry name" value="CshA_repeat"/>
    <property type="match status" value="2"/>
</dbReference>
<gene>
    <name evidence="3" type="ORF">GCM10023230_22980</name>
</gene>
<protein>
    <recommendedName>
        <fullName evidence="2">CshA domain-containing protein</fullName>
    </recommendedName>
</protein>
<evidence type="ECO:0000313" key="3">
    <source>
        <dbReference type="EMBL" id="GAA4772010.1"/>
    </source>
</evidence>